<sequence>MSSFAETIVPPICLKTLSKARLQDLCSRSNLASSGTKADLILRLRGLTWAAMGLEAAKEMAVKEHIPPNGTLQELALAITQQSLGEGLELQTTDDHAATQALSIVRRFCAAFNASPDEIDSGLCALDPRCYMLRYHTSGHIYSPGAHNVKLGLLQLQSQFRISGELRSPFIKVHAHAHTHAIIFIWCRLDYRHIETPPDGAFFQFEISRFDEFSLSAVCATPVAPNSTTSNHNDVDQNEFWLISAIKLAPAPSLPQLGQLTVSS</sequence>
<dbReference type="EMBL" id="HBIJ01008917">
    <property type="protein sequence ID" value="CAE0365533.1"/>
    <property type="molecule type" value="Transcribed_RNA"/>
</dbReference>
<evidence type="ECO:0000313" key="2">
    <source>
        <dbReference type="EMBL" id="CAE0365524.1"/>
    </source>
</evidence>
<dbReference type="InterPro" id="IPR003034">
    <property type="entry name" value="SAP_dom"/>
</dbReference>
<dbReference type="PROSITE" id="PS50800">
    <property type="entry name" value="SAP"/>
    <property type="match status" value="1"/>
</dbReference>
<evidence type="ECO:0000313" key="3">
    <source>
        <dbReference type="EMBL" id="CAE0365533.1"/>
    </source>
</evidence>
<proteinExistence type="predicted"/>
<protein>
    <recommendedName>
        <fullName evidence="1">SAP domain-containing protein</fullName>
    </recommendedName>
</protein>
<gene>
    <name evidence="2" type="ORF">ALAG00032_LOCUS6267</name>
    <name evidence="3" type="ORF">ALAG00032_LOCUS6276</name>
</gene>
<reference evidence="3" key="1">
    <citation type="submission" date="2021-01" db="EMBL/GenBank/DDBJ databases">
        <authorList>
            <person name="Corre E."/>
            <person name="Pelletier E."/>
            <person name="Niang G."/>
            <person name="Scheremetjew M."/>
            <person name="Finn R."/>
            <person name="Kale V."/>
            <person name="Holt S."/>
            <person name="Cochrane G."/>
            <person name="Meng A."/>
            <person name="Brown T."/>
            <person name="Cohen L."/>
        </authorList>
    </citation>
    <scope>NUCLEOTIDE SEQUENCE</scope>
    <source>
        <strain evidence="3">CCMP1510</strain>
    </source>
</reference>
<name>A0A6S8D7K9_9STRA</name>
<dbReference type="EMBL" id="HBIJ01008907">
    <property type="protein sequence ID" value="CAE0365524.1"/>
    <property type="molecule type" value="Transcribed_RNA"/>
</dbReference>
<dbReference type="SMART" id="SM00513">
    <property type="entry name" value="SAP"/>
    <property type="match status" value="1"/>
</dbReference>
<feature type="domain" description="SAP" evidence="1">
    <location>
        <begin position="14"/>
        <end position="48"/>
    </location>
</feature>
<dbReference type="Pfam" id="PF02037">
    <property type="entry name" value="SAP"/>
    <property type="match status" value="1"/>
</dbReference>
<accession>A0A6S8D7K9</accession>
<evidence type="ECO:0000259" key="1">
    <source>
        <dbReference type="PROSITE" id="PS50800"/>
    </source>
</evidence>
<organism evidence="3">
    <name type="scientific">Aureoumbra lagunensis</name>
    <dbReference type="NCBI Taxonomy" id="44058"/>
    <lineage>
        <taxon>Eukaryota</taxon>
        <taxon>Sar</taxon>
        <taxon>Stramenopiles</taxon>
        <taxon>Ochrophyta</taxon>
        <taxon>Pelagophyceae</taxon>
        <taxon>Pelagomonadales</taxon>
        <taxon>Aureoumbra</taxon>
    </lineage>
</organism>
<dbReference type="AlphaFoldDB" id="A0A6S8D7K9"/>